<name>A0A8H7ZMS3_9FUNG</name>
<comment type="caution">
    <text evidence="2">The sequence shown here is derived from an EMBL/GenBank/DDBJ whole genome shotgun (WGS) entry which is preliminary data.</text>
</comment>
<evidence type="ECO:0000313" key="3">
    <source>
        <dbReference type="Proteomes" id="UP000673691"/>
    </source>
</evidence>
<dbReference type="InterPro" id="IPR032675">
    <property type="entry name" value="LRR_dom_sf"/>
</dbReference>
<dbReference type="Gene3D" id="3.80.10.10">
    <property type="entry name" value="Ribonuclease Inhibitor"/>
    <property type="match status" value="1"/>
</dbReference>
<accession>A0A8H7ZMS3</accession>
<dbReference type="Proteomes" id="UP000673691">
    <property type="component" value="Unassembled WGS sequence"/>
</dbReference>
<dbReference type="OrthoDB" id="1060944at2759"/>
<organism evidence="2 3">
    <name type="scientific">Olpidium bornovanus</name>
    <dbReference type="NCBI Taxonomy" id="278681"/>
    <lineage>
        <taxon>Eukaryota</taxon>
        <taxon>Fungi</taxon>
        <taxon>Fungi incertae sedis</taxon>
        <taxon>Olpidiomycota</taxon>
        <taxon>Olpidiomycotina</taxon>
        <taxon>Olpidiomycetes</taxon>
        <taxon>Olpidiales</taxon>
        <taxon>Olpidiaceae</taxon>
        <taxon>Olpidium</taxon>
    </lineage>
</organism>
<sequence length="193" mass="20764">MGKSVKGIIAAAKQDESERLDLGRKSLKAAPDELFVSRIPTPTRSRRPIRRPTRRSTISANPLPFAPPAHLGKAFLRGWSWGGGFGGRGRGVRVRAVRVGEPGSETCGTFSEIPDAVANLRNLSSINLSDNKLTALPATLNQISKLKVLIAKCVSDKPSPCITSLFPTRVALTGELLARHPLTTFPRQPAPGR</sequence>
<dbReference type="EMBL" id="JAEFCI010012490">
    <property type="protein sequence ID" value="KAG5455967.1"/>
    <property type="molecule type" value="Genomic_DNA"/>
</dbReference>
<dbReference type="AlphaFoldDB" id="A0A8H7ZMS3"/>
<evidence type="ECO:0000256" key="1">
    <source>
        <dbReference type="SAM" id="MobiDB-lite"/>
    </source>
</evidence>
<keyword evidence="3" id="KW-1185">Reference proteome</keyword>
<feature type="compositionally biased region" description="Basic residues" evidence="1">
    <location>
        <begin position="44"/>
        <end position="54"/>
    </location>
</feature>
<proteinExistence type="predicted"/>
<feature type="region of interest" description="Disordered" evidence="1">
    <location>
        <begin position="43"/>
        <end position="63"/>
    </location>
</feature>
<feature type="non-terminal residue" evidence="2">
    <location>
        <position position="193"/>
    </location>
</feature>
<evidence type="ECO:0000313" key="2">
    <source>
        <dbReference type="EMBL" id="KAG5455967.1"/>
    </source>
</evidence>
<reference evidence="2 3" key="1">
    <citation type="journal article" name="Sci. Rep.">
        <title>Genome-scale phylogenetic analyses confirm Olpidium as the closest living zoosporic fungus to the non-flagellated, terrestrial fungi.</title>
        <authorList>
            <person name="Chang Y."/>
            <person name="Rochon D."/>
            <person name="Sekimoto S."/>
            <person name="Wang Y."/>
            <person name="Chovatia M."/>
            <person name="Sandor L."/>
            <person name="Salamov A."/>
            <person name="Grigoriev I.V."/>
            <person name="Stajich J.E."/>
            <person name="Spatafora J.W."/>
        </authorList>
    </citation>
    <scope>NUCLEOTIDE SEQUENCE [LARGE SCALE GENOMIC DNA]</scope>
    <source>
        <strain evidence="2">S191</strain>
    </source>
</reference>
<dbReference type="SUPFAM" id="SSF52058">
    <property type="entry name" value="L domain-like"/>
    <property type="match status" value="1"/>
</dbReference>
<gene>
    <name evidence="2" type="ORF">BJ554DRAFT_4423</name>
</gene>
<protein>
    <submittedName>
        <fullName evidence="2">Uncharacterized protein</fullName>
    </submittedName>
</protein>